<proteinExistence type="predicted"/>
<protein>
    <recommendedName>
        <fullName evidence="3">Lipoprotein</fullName>
    </recommendedName>
</protein>
<gene>
    <name evidence="1" type="ORF">H1D41_10260</name>
</gene>
<accession>A0A8J7LL48</accession>
<dbReference type="EMBL" id="JADCKQ010000006">
    <property type="protein sequence ID" value="MBI1494019.1"/>
    <property type="molecule type" value="Genomic_DNA"/>
</dbReference>
<name>A0A8J7LL48_9RHOB</name>
<evidence type="ECO:0000313" key="1">
    <source>
        <dbReference type="EMBL" id="MBI1494019.1"/>
    </source>
</evidence>
<dbReference type="PROSITE" id="PS51257">
    <property type="entry name" value="PROKAR_LIPOPROTEIN"/>
    <property type="match status" value="1"/>
</dbReference>
<dbReference type="AlphaFoldDB" id="A0A8J7LL48"/>
<comment type="caution">
    <text evidence="1">The sequence shown here is derived from an EMBL/GenBank/DDBJ whole genome shotgun (WGS) entry which is preliminary data.</text>
</comment>
<evidence type="ECO:0008006" key="3">
    <source>
        <dbReference type="Google" id="ProtNLM"/>
    </source>
</evidence>
<sequence>MKRAALILTFALGGCLAVEEPAGTVTLQDGWNCDQDRCLRYFEDLNMVQITGMEMIRVPDRIDTSSSVVSSRDFLRLFYVAQGADWLDAP</sequence>
<evidence type="ECO:0000313" key="2">
    <source>
        <dbReference type="Proteomes" id="UP000640583"/>
    </source>
</evidence>
<keyword evidence="2" id="KW-1185">Reference proteome</keyword>
<reference evidence="1" key="1">
    <citation type="submission" date="2020-10" db="EMBL/GenBank/DDBJ databases">
        <title>Paenihalocynthiibacter styelae gen. nov., sp. nov., isolated from stalked sea squirt Styela clava.</title>
        <authorList>
            <person name="Kim Y.-O."/>
            <person name="Yoon J.-H."/>
        </authorList>
    </citation>
    <scope>NUCLEOTIDE SEQUENCE</scope>
    <source>
        <strain evidence="1">MYP1-1</strain>
    </source>
</reference>
<dbReference type="RefSeq" id="WP_228848816.1">
    <property type="nucleotide sequence ID" value="NZ_JADCKQ010000006.1"/>
</dbReference>
<dbReference type="Proteomes" id="UP000640583">
    <property type="component" value="Unassembled WGS sequence"/>
</dbReference>
<organism evidence="1 2">
    <name type="scientific">Halocynthiibacter styelae</name>
    <dbReference type="NCBI Taxonomy" id="2761955"/>
    <lineage>
        <taxon>Bacteria</taxon>
        <taxon>Pseudomonadati</taxon>
        <taxon>Pseudomonadota</taxon>
        <taxon>Alphaproteobacteria</taxon>
        <taxon>Rhodobacterales</taxon>
        <taxon>Paracoccaceae</taxon>
        <taxon>Halocynthiibacter</taxon>
    </lineage>
</organism>